<gene>
    <name evidence="1" type="ORF">TCEB3V08_LOCUS2838</name>
</gene>
<evidence type="ECO:0008006" key="2">
    <source>
        <dbReference type="Google" id="ProtNLM"/>
    </source>
</evidence>
<dbReference type="InterPro" id="IPR011992">
    <property type="entry name" value="EF-hand-dom_pair"/>
</dbReference>
<reference evidence="1" key="1">
    <citation type="submission" date="2020-11" db="EMBL/GenBank/DDBJ databases">
        <authorList>
            <person name="Tran Van P."/>
        </authorList>
    </citation>
    <scope>NUCLEOTIDE SEQUENCE</scope>
</reference>
<sequence length="449" mass="51975">MPHKPLVLSDIWRTCNKIRAAIFRGGINLWDYYSPLDPQRNSLISESKFVSVLTGPLKGPVGLSDQEIAELADYFRVHDGRIFYTQFCQVIHDSASSSYRHSSPGFSVPDFVKNPPLVTGLEWEDPLHVNPLSVSEERRLQLLMTKIAALVNLRRLVLRPYFQDYELVAKNVGTATISHFARVLSFLGILVSEEDFHLLLKKFLKDSYTVNYVAFIAAIDDIVKYLDHNLLLDLGGDILMQYPSRAISAELPKLPRPEIGHVHASDVFGLQSIFHPSLDRPVEKENLQEVIRRIQRHVFTNRIRVGQFFQDFDPMNCGRITVSQFRRGLDRVGINAIDRLYLSEAEIDMIVQVYRDPNDSSRMCWRTFEDDIDQVFTIKELEKIPDFQLVTPPQEVMQLLRKGAQSWENVETDLKDLCERALERLKQKISKRRILLRPQFQDYDPYVKE</sequence>
<dbReference type="EMBL" id="OC317098">
    <property type="protein sequence ID" value="CAD7394939.1"/>
    <property type="molecule type" value="Genomic_DNA"/>
</dbReference>
<dbReference type="Gene3D" id="1.10.238.10">
    <property type="entry name" value="EF-hand"/>
    <property type="match status" value="1"/>
</dbReference>
<dbReference type="PANTHER" id="PTHR20875">
    <property type="entry name" value="EF-HAND CALCIUM-BINDING DOMAIN-CONTAINING PROTEIN 6-RELATED"/>
    <property type="match status" value="1"/>
</dbReference>
<dbReference type="SUPFAM" id="SSF47473">
    <property type="entry name" value="EF-hand"/>
    <property type="match status" value="2"/>
</dbReference>
<dbReference type="InterPro" id="IPR052603">
    <property type="entry name" value="EFCB6"/>
</dbReference>
<accession>A0A7R9GSC6</accession>
<evidence type="ECO:0000313" key="1">
    <source>
        <dbReference type="EMBL" id="CAD7394939.1"/>
    </source>
</evidence>
<organism evidence="1">
    <name type="scientific">Timema cristinae</name>
    <name type="common">Walking stick</name>
    <dbReference type="NCBI Taxonomy" id="61476"/>
    <lineage>
        <taxon>Eukaryota</taxon>
        <taxon>Metazoa</taxon>
        <taxon>Ecdysozoa</taxon>
        <taxon>Arthropoda</taxon>
        <taxon>Hexapoda</taxon>
        <taxon>Insecta</taxon>
        <taxon>Pterygota</taxon>
        <taxon>Neoptera</taxon>
        <taxon>Polyneoptera</taxon>
        <taxon>Phasmatodea</taxon>
        <taxon>Timematodea</taxon>
        <taxon>Timematoidea</taxon>
        <taxon>Timematidae</taxon>
        <taxon>Timema</taxon>
    </lineage>
</organism>
<protein>
    <recommendedName>
        <fullName evidence="2">EF-hand domain-containing protein</fullName>
    </recommendedName>
</protein>
<name>A0A7R9GSC6_TIMCR</name>
<proteinExistence type="predicted"/>
<dbReference type="AlphaFoldDB" id="A0A7R9GSC6"/>
<dbReference type="PANTHER" id="PTHR20875:SF0">
    <property type="entry name" value="GH12158P"/>
    <property type="match status" value="1"/>
</dbReference>